<dbReference type="InterPro" id="IPR010982">
    <property type="entry name" value="Lambda_DNA-bd_dom_sf"/>
</dbReference>
<keyword evidence="2" id="KW-0805">Transcription regulation</keyword>
<dbReference type="Pfam" id="PF13377">
    <property type="entry name" value="Peripla_BP_3"/>
    <property type="match status" value="1"/>
</dbReference>
<gene>
    <name evidence="7" type="ORF">GA0070618_1232</name>
</gene>
<evidence type="ECO:0000313" key="7">
    <source>
        <dbReference type="EMBL" id="SCE82994.1"/>
    </source>
</evidence>
<accession>A0A1C4VG81</accession>
<evidence type="ECO:0000256" key="1">
    <source>
        <dbReference type="ARBA" id="ARBA00022491"/>
    </source>
</evidence>
<dbReference type="AlphaFoldDB" id="A0A1C4VG81"/>
<evidence type="ECO:0000256" key="3">
    <source>
        <dbReference type="ARBA" id="ARBA00023125"/>
    </source>
</evidence>
<dbReference type="PANTHER" id="PTHR30146">
    <property type="entry name" value="LACI-RELATED TRANSCRIPTIONAL REPRESSOR"/>
    <property type="match status" value="1"/>
</dbReference>
<dbReference type="CDD" id="cd01392">
    <property type="entry name" value="HTH_LacI"/>
    <property type="match status" value="1"/>
</dbReference>
<feature type="compositionally biased region" description="Polar residues" evidence="5">
    <location>
        <begin position="353"/>
        <end position="363"/>
    </location>
</feature>
<dbReference type="EMBL" id="LT607413">
    <property type="protein sequence ID" value="SCE82994.1"/>
    <property type="molecule type" value="Genomic_DNA"/>
</dbReference>
<dbReference type="GO" id="GO:0003700">
    <property type="term" value="F:DNA-binding transcription factor activity"/>
    <property type="evidence" value="ECO:0007669"/>
    <property type="project" value="TreeGrafter"/>
</dbReference>
<evidence type="ECO:0000256" key="5">
    <source>
        <dbReference type="SAM" id="MobiDB-lite"/>
    </source>
</evidence>
<dbReference type="SUPFAM" id="SSF47413">
    <property type="entry name" value="lambda repressor-like DNA-binding domains"/>
    <property type="match status" value="1"/>
</dbReference>
<dbReference type="InterPro" id="IPR028082">
    <property type="entry name" value="Peripla_BP_I"/>
</dbReference>
<evidence type="ECO:0000256" key="2">
    <source>
        <dbReference type="ARBA" id="ARBA00023015"/>
    </source>
</evidence>
<reference evidence="8" key="1">
    <citation type="submission" date="2016-06" db="EMBL/GenBank/DDBJ databases">
        <authorList>
            <person name="Varghese N."/>
            <person name="Submissions Spin"/>
        </authorList>
    </citation>
    <scope>NUCLEOTIDE SEQUENCE [LARGE SCALE GENOMIC DNA]</scope>
    <source>
        <strain evidence="8">DSM 43816</strain>
    </source>
</reference>
<keyword evidence="3" id="KW-0238">DNA-binding</keyword>
<evidence type="ECO:0000256" key="4">
    <source>
        <dbReference type="ARBA" id="ARBA00023163"/>
    </source>
</evidence>
<organism evidence="7 8">
    <name type="scientific">Micromonospora echinospora</name>
    <name type="common">Micromonospora purpurea</name>
    <dbReference type="NCBI Taxonomy" id="1877"/>
    <lineage>
        <taxon>Bacteria</taxon>
        <taxon>Bacillati</taxon>
        <taxon>Actinomycetota</taxon>
        <taxon>Actinomycetes</taxon>
        <taxon>Micromonosporales</taxon>
        <taxon>Micromonosporaceae</taxon>
        <taxon>Micromonospora</taxon>
    </lineage>
</organism>
<keyword evidence="4" id="KW-0804">Transcription</keyword>
<dbReference type="Pfam" id="PF00356">
    <property type="entry name" value="LacI"/>
    <property type="match status" value="1"/>
</dbReference>
<dbReference type="InParanoid" id="A0A1C4VG81"/>
<dbReference type="PANTHER" id="PTHR30146:SF148">
    <property type="entry name" value="HTH-TYPE TRANSCRIPTIONAL REPRESSOR PURR-RELATED"/>
    <property type="match status" value="1"/>
</dbReference>
<feature type="domain" description="HTH lacI-type" evidence="6">
    <location>
        <begin position="8"/>
        <end position="66"/>
    </location>
</feature>
<protein>
    <submittedName>
        <fullName evidence="7">Transcriptional regulator, LacI family</fullName>
    </submittedName>
</protein>
<dbReference type="Gene3D" id="3.40.50.2300">
    <property type="match status" value="2"/>
</dbReference>
<dbReference type="Proteomes" id="UP000198253">
    <property type="component" value="Chromosome I"/>
</dbReference>
<feature type="region of interest" description="Disordered" evidence="5">
    <location>
        <begin position="343"/>
        <end position="363"/>
    </location>
</feature>
<evidence type="ECO:0000313" key="8">
    <source>
        <dbReference type="Proteomes" id="UP000198253"/>
    </source>
</evidence>
<keyword evidence="1" id="KW-0678">Repressor</keyword>
<proteinExistence type="predicted"/>
<evidence type="ECO:0000259" key="6">
    <source>
        <dbReference type="PROSITE" id="PS50932"/>
    </source>
</evidence>
<name>A0A1C4VG81_MICEC</name>
<feature type="compositionally biased region" description="Low complexity" evidence="5">
    <location>
        <begin position="343"/>
        <end position="352"/>
    </location>
</feature>
<dbReference type="PROSITE" id="PS50932">
    <property type="entry name" value="HTH_LACI_2"/>
    <property type="match status" value="1"/>
</dbReference>
<keyword evidence="8" id="KW-1185">Reference proteome</keyword>
<dbReference type="OrthoDB" id="9790412at2"/>
<dbReference type="GO" id="GO:0000976">
    <property type="term" value="F:transcription cis-regulatory region binding"/>
    <property type="evidence" value="ECO:0007669"/>
    <property type="project" value="TreeGrafter"/>
</dbReference>
<dbReference type="Gene3D" id="1.10.260.40">
    <property type="entry name" value="lambda repressor-like DNA-binding domains"/>
    <property type="match status" value="1"/>
</dbReference>
<dbReference type="InterPro" id="IPR046335">
    <property type="entry name" value="LacI/GalR-like_sensor"/>
</dbReference>
<dbReference type="SMART" id="SM00354">
    <property type="entry name" value="HTH_LACI"/>
    <property type="match status" value="1"/>
</dbReference>
<dbReference type="SUPFAM" id="SSF53822">
    <property type="entry name" value="Periplasmic binding protein-like I"/>
    <property type="match status" value="1"/>
</dbReference>
<dbReference type="InterPro" id="IPR000843">
    <property type="entry name" value="HTH_LacI"/>
</dbReference>
<dbReference type="RefSeq" id="WP_088980774.1">
    <property type="nucleotide sequence ID" value="NZ_LT607413.1"/>
</dbReference>
<dbReference type="CDD" id="cd06267">
    <property type="entry name" value="PBP1_LacI_sugar_binding-like"/>
    <property type="match status" value="1"/>
</dbReference>
<sequence length="363" mass="38381">MGRGTGRATQADVARLAGVSQATVSLILSGGENGRRRVGEQARQRVLDAIRLTGYVANPAAQRLAGGRTRIVGVFTYEPVFPRDSRDFYHPFLIGVEAQAEALGCDLLFFTGTPSPQGGQRLLGDGSRRLGIADGCVLLGRYDDKRDLADLLDRDFPFAFIGRRESTAGPVPYVGADYRTATREVVERLFALGHERVGFLGDLRRDEPSVDRAQGYHQAVRAAGRRPVVLDGTGLTGGEALDLLGDNGLTAAVIWPSGLAPAIRAAALARGLSVPGDLSLAQLGDAESETPDDVEWTGFRIPREEMGAAAVRLLYEQLVSATPLTADALQRSLPCTVLTGTTAGPPTASASGFSSRPPSRSAG</sequence>